<accession>A0A017SIP0</accession>
<dbReference type="Pfam" id="PF21581">
    <property type="entry name" value="SCD"/>
    <property type="match status" value="1"/>
</dbReference>
<feature type="domain" description="SCD" evidence="2">
    <location>
        <begin position="370"/>
        <end position="455"/>
    </location>
</feature>
<dbReference type="Pfam" id="PF24571">
    <property type="entry name" value="HEAT_SCC3-SA"/>
    <property type="match status" value="1"/>
</dbReference>
<dbReference type="STRING" id="1388766.A0A017SIP0"/>
<dbReference type="OrthoDB" id="498590at2759"/>
<dbReference type="GO" id="GO:0005634">
    <property type="term" value="C:nucleus"/>
    <property type="evidence" value="ECO:0007669"/>
    <property type="project" value="TreeGrafter"/>
</dbReference>
<dbReference type="PANTHER" id="PTHR11199">
    <property type="entry name" value="STROMAL ANTIGEN"/>
    <property type="match status" value="1"/>
</dbReference>
<gene>
    <name evidence="3" type="ORF">EURHEDRAFT_453103</name>
</gene>
<dbReference type="HOGENOM" id="CLU_003254_0_0_1"/>
<dbReference type="GO" id="GO:0000785">
    <property type="term" value="C:chromatin"/>
    <property type="evidence" value="ECO:0007669"/>
    <property type="project" value="TreeGrafter"/>
</dbReference>
<dbReference type="InterPro" id="IPR016024">
    <property type="entry name" value="ARM-type_fold"/>
</dbReference>
<dbReference type="AlphaFoldDB" id="A0A017SIP0"/>
<dbReference type="GO" id="GO:0007062">
    <property type="term" value="P:sister chromatid cohesion"/>
    <property type="evidence" value="ECO:0007669"/>
    <property type="project" value="UniProtKB-ARBA"/>
</dbReference>
<feature type="region of interest" description="Disordered" evidence="1">
    <location>
        <begin position="1"/>
        <end position="152"/>
    </location>
</feature>
<dbReference type="PROSITE" id="PS51425">
    <property type="entry name" value="SCD"/>
    <property type="match status" value="1"/>
</dbReference>
<reference evidence="4" key="1">
    <citation type="journal article" date="2014" name="Nat. Commun.">
        <title>Genomic adaptations of the halophilic Dead Sea filamentous fungus Eurotium rubrum.</title>
        <authorList>
            <person name="Kis-Papo T."/>
            <person name="Weig A.R."/>
            <person name="Riley R."/>
            <person name="Persoh D."/>
            <person name="Salamov A."/>
            <person name="Sun H."/>
            <person name="Lipzen A."/>
            <person name="Wasser S.P."/>
            <person name="Rambold G."/>
            <person name="Grigoriev I.V."/>
            <person name="Nevo E."/>
        </authorList>
    </citation>
    <scope>NUCLEOTIDE SEQUENCE [LARGE SCALE GENOMIC DNA]</scope>
    <source>
        <strain evidence="4">CBS 135680</strain>
    </source>
</reference>
<dbReference type="SUPFAM" id="SSF48371">
    <property type="entry name" value="ARM repeat"/>
    <property type="match status" value="1"/>
</dbReference>
<dbReference type="InterPro" id="IPR056396">
    <property type="entry name" value="HEAT_SCC3-SA"/>
</dbReference>
<feature type="compositionally biased region" description="Acidic residues" evidence="1">
    <location>
        <begin position="57"/>
        <end position="88"/>
    </location>
</feature>
<dbReference type="InterPro" id="IPR013721">
    <property type="entry name" value="STAG"/>
</dbReference>
<dbReference type="GO" id="GO:0008278">
    <property type="term" value="C:cohesin complex"/>
    <property type="evidence" value="ECO:0007669"/>
    <property type="project" value="TreeGrafter"/>
</dbReference>
<feature type="compositionally biased region" description="Acidic residues" evidence="1">
    <location>
        <begin position="1179"/>
        <end position="1209"/>
    </location>
</feature>
<dbReference type="EMBL" id="KK088418">
    <property type="protein sequence ID" value="EYE96601.1"/>
    <property type="molecule type" value="Genomic_DNA"/>
</dbReference>
<proteinExistence type="predicted"/>
<dbReference type="PANTHER" id="PTHR11199:SF0">
    <property type="entry name" value="LD34181P-RELATED"/>
    <property type="match status" value="1"/>
</dbReference>
<dbReference type="InterPro" id="IPR020839">
    <property type="entry name" value="SCD"/>
</dbReference>
<feature type="compositionally biased region" description="Polar residues" evidence="1">
    <location>
        <begin position="1"/>
        <end position="22"/>
    </location>
</feature>
<organism evidence="3 4">
    <name type="scientific">Aspergillus ruber (strain CBS 135680)</name>
    <dbReference type="NCBI Taxonomy" id="1388766"/>
    <lineage>
        <taxon>Eukaryota</taxon>
        <taxon>Fungi</taxon>
        <taxon>Dikarya</taxon>
        <taxon>Ascomycota</taxon>
        <taxon>Pezizomycotina</taxon>
        <taxon>Eurotiomycetes</taxon>
        <taxon>Eurotiomycetidae</taxon>
        <taxon>Eurotiales</taxon>
        <taxon>Aspergillaceae</taxon>
        <taxon>Aspergillus</taxon>
        <taxon>Aspergillus subgen. Aspergillus</taxon>
    </lineage>
</organism>
<evidence type="ECO:0000256" key="1">
    <source>
        <dbReference type="SAM" id="MobiDB-lite"/>
    </source>
</evidence>
<dbReference type="Proteomes" id="UP000019804">
    <property type="component" value="Unassembled WGS sequence"/>
</dbReference>
<evidence type="ECO:0000259" key="2">
    <source>
        <dbReference type="PROSITE" id="PS51425"/>
    </source>
</evidence>
<dbReference type="Pfam" id="PF08514">
    <property type="entry name" value="STAG"/>
    <property type="match status" value="1"/>
</dbReference>
<evidence type="ECO:0000313" key="4">
    <source>
        <dbReference type="Proteomes" id="UP000019804"/>
    </source>
</evidence>
<feature type="region of interest" description="Disordered" evidence="1">
    <location>
        <begin position="1008"/>
        <end position="1052"/>
    </location>
</feature>
<dbReference type="Gene3D" id="1.25.10.10">
    <property type="entry name" value="Leucine-rich Repeat Variant"/>
    <property type="match status" value="1"/>
</dbReference>
<feature type="region of interest" description="Disordered" evidence="1">
    <location>
        <begin position="1100"/>
        <end position="1209"/>
    </location>
</feature>
<keyword evidence="4" id="KW-1185">Reference proteome</keyword>
<dbReference type="FunFam" id="1.25.10.10:FF:000433">
    <property type="entry name" value="Nuclear cohesin complex subunit (Psc3), putative"/>
    <property type="match status" value="1"/>
</dbReference>
<sequence>MENESRPSSSQADMTQDPTPTRATDRRKSGRATRKPELLSQSYTDGTGSKRKRDAAREDDEDAGEEEDQGLDDASESESNEEDADEEELREKKRAARKKASTTPKTKAKPRTTKKVKVAGNGIGGQLALRPAAANGKRTLSRPRKPKVRPSLAAGERGLYAEVFGKGNSSDTVAANWLSRYQRDQSTSMRDMVNFMLRCTGTDLEIDTSEVEDVDNAPTRIDDLQTQYHQLGISEYPLISKAKKFRAFQPVLEEFFAALVQTLHHSSVLYSDENLFENIQIWISALSTSSCRPFRHTSTVISLAIMNTLCDVAREIMTSVSTSRKQVESEKKKKSMNQGRVAAIQTSVEEGEKKLEMVDEFLKDGVNIVFVHRYRDIDPRIRCECMSALGQWIRNYREYFFEGQFLRYLGWILSDPVAQTRAVVVEQLRTLYENKDNIAGLRSFTERFRQRMVEMAAQDADVVVRASAVELLDLIRDAGLIEPSDVDVVGRLVFDAEPRVRKAAGRFFVANVHDVFDSTTEELGDEINELFGDEDEDDFASPKRSWIKFKCLVDMLQSYDSQENDQKPDRPVVTSRDALSGTSIDSRFVLATEAIYPHLEELAQWQSLAGYLLYDHSQIAEETDDDATGMVRSLYKMEEGQEVILLEVLCCAVKLRVVDVSKSDVDKRGRKVKALAEKIPELQEEIAHSLAQIIPQLLNKFGSVPEAASAVLRLEHLVDLDKIQDLQKDATAYTALLNDINKQFLTHSDQDVLTEASVAFLHAKSSDDMKEALESKVQELWDDIIDALNTLSQNEEIQDESSLPSGTLTELINTVTRVSNLASVTDCTQILETAPSSRSKGKKKKFALEAPFNTLIHLAKRGLRREEEDEDAAKAETELVINSIRTLLFFFMWKVQSLATALNAGKVSFTTAYFEALAKSREVFAETLVTIMQKRTSTSPDDIRFAATTTLLDLQTLFGTLRHAGQTAENDEDTLTQTQGLVHEINTDTRKLIAKIHGIAERTYAKKIRKPLEPAEDDLPTSDEDVEKEPSDDEENESNADEDEESADSERLRSTILAEQRLCELTGKIVLAIIARVIDASGPQQGQLKKKLVQHKSRLGPNYREVLSFLGERKPRGGAGSRSAKGKKTAGAKNADAGSNEQESTERIEDDEEDEQNGAAGHNEVEEDEDEDLRARELVEDENADQENGDEDDDNTAAPDPDEDEVMGD</sequence>
<name>A0A017SIP0_ASPRC</name>
<evidence type="ECO:0000313" key="3">
    <source>
        <dbReference type="EMBL" id="EYE96601.1"/>
    </source>
</evidence>
<dbReference type="RefSeq" id="XP_040640289.1">
    <property type="nucleotide sequence ID" value="XM_040784091.1"/>
</dbReference>
<dbReference type="GeneID" id="63699215"/>
<protein>
    <submittedName>
        <fullName evidence="3">Putative nuclear cohesin complex subunit</fullName>
    </submittedName>
</protein>
<dbReference type="InterPro" id="IPR039662">
    <property type="entry name" value="Cohesin_Scc3/SA"/>
</dbReference>
<feature type="compositionally biased region" description="Basic residues" evidence="1">
    <location>
        <begin position="139"/>
        <end position="148"/>
    </location>
</feature>
<feature type="compositionally biased region" description="Basic residues" evidence="1">
    <location>
        <begin position="92"/>
        <end position="117"/>
    </location>
</feature>
<feature type="compositionally biased region" description="Acidic residues" evidence="1">
    <location>
        <begin position="1014"/>
        <end position="1047"/>
    </location>
</feature>
<dbReference type="InterPro" id="IPR011989">
    <property type="entry name" value="ARM-like"/>
</dbReference>
<dbReference type="GO" id="GO:0003682">
    <property type="term" value="F:chromatin binding"/>
    <property type="evidence" value="ECO:0007669"/>
    <property type="project" value="TreeGrafter"/>
</dbReference>